<protein>
    <submittedName>
        <fullName evidence="2">Uncharacterized protein</fullName>
    </submittedName>
</protein>
<dbReference type="RefSeq" id="WP_012544688.1">
    <property type="nucleotide sequence ID" value="NC_011295.1"/>
</dbReference>
<feature type="transmembrane region" description="Helical" evidence="1">
    <location>
        <begin position="139"/>
        <end position="159"/>
    </location>
</feature>
<keyword evidence="3" id="KW-1185">Reference proteome</keyword>
<gene>
    <name evidence="2" type="ordered locus">COPRO5265_1263</name>
</gene>
<dbReference type="KEGG" id="cpo:COPRO5265_1263"/>
<proteinExistence type="predicted"/>
<name>B5Y9W8_COPPD</name>
<accession>B5Y9W8</accession>
<evidence type="ECO:0000256" key="1">
    <source>
        <dbReference type="SAM" id="Phobius"/>
    </source>
</evidence>
<reference evidence="3" key="1">
    <citation type="submission" date="2008-08" db="EMBL/GenBank/DDBJ databases">
        <title>The complete genome sequence of Coprothermobacter proteolyticus strain ATCC 5245 / DSM 5265 / BT.</title>
        <authorList>
            <person name="Dodson R.J."/>
            <person name="Durkin A.S."/>
            <person name="Wu M."/>
            <person name="Eisen J."/>
            <person name="Sutton G."/>
        </authorList>
    </citation>
    <scope>NUCLEOTIDE SEQUENCE [LARGE SCALE GENOMIC DNA]</scope>
    <source>
        <strain evidence="3">ATCC 35245 / DSM 5265 / OCM 4 / BT</strain>
    </source>
</reference>
<evidence type="ECO:0000313" key="3">
    <source>
        <dbReference type="Proteomes" id="UP000001732"/>
    </source>
</evidence>
<dbReference type="OrthoDB" id="9930348at2"/>
<feature type="transmembrane region" description="Helical" evidence="1">
    <location>
        <begin position="192"/>
        <end position="211"/>
    </location>
</feature>
<dbReference type="Proteomes" id="UP000001732">
    <property type="component" value="Chromosome"/>
</dbReference>
<evidence type="ECO:0000313" key="2">
    <source>
        <dbReference type="EMBL" id="ACI18038.1"/>
    </source>
</evidence>
<dbReference type="EMBL" id="CP001145">
    <property type="protein sequence ID" value="ACI18038.1"/>
    <property type="molecule type" value="Genomic_DNA"/>
</dbReference>
<feature type="transmembrane region" description="Helical" evidence="1">
    <location>
        <begin position="71"/>
        <end position="92"/>
    </location>
</feature>
<keyword evidence="1" id="KW-1133">Transmembrane helix</keyword>
<dbReference type="AlphaFoldDB" id="B5Y9W8"/>
<dbReference type="STRING" id="309798.COPRO5265_1263"/>
<feature type="transmembrane region" description="Helical" evidence="1">
    <location>
        <begin position="166"/>
        <end position="186"/>
    </location>
</feature>
<feature type="transmembrane region" description="Helical" evidence="1">
    <location>
        <begin position="6"/>
        <end position="27"/>
    </location>
</feature>
<dbReference type="HOGENOM" id="CLU_1270502_0_0_9"/>
<reference evidence="2 3" key="2">
    <citation type="journal article" date="2014" name="Genome Announc.">
        <title>Complete Genome Sequence of Coprothermobacter proteolyticus DSM 5265.</title>
        <authorList>
            <person name="Alexiev A."/>
            <person name="Coil D.A."/>
            <person name="Badger J.H."/>
            <person name="Enticknap J."/>
            <person name="Ward N."/>
            <person name="Robb F.T."/>
            <person name="Eisen J.A."/>
        </authorList>
    </citation>
    <scope>NUCLEOTIDE SEQUENCE [LARGE SCALE GENOMIC DNA]</scope>
    <source>
        <strain evidence="3">ATCC 35245 / DSM 5265 / OCM 4 / BT</strain>
    </source>
</reference>
<organism evidence="2 3">
    <name type="scientific">Coprothermobacter proteolyticus (strain ATCC 35245 / DSM 5265 / OCM 4 / BT)</name>
    <dbReference type="NCBI Taxonomy" id="309798"/>
    <lineage>
        <taxon>Bacteria</taxon>
        <taxon>Pseudomonadati</taxon>
        <taxon>Coprothermobacterota</taxon>
        <taxon>Coprothermobacteria</taxon>
        <taxon>Coprothermobacterales</taxon>
        <taxon>Coprothermobacteraceae</taxon>
        <taxon>Coprothermobacter</taxon>
    </lineage>
</organism>
<feature type="transmembrane region" description="Helical" evidence="1">
    <location>
        <begin position="48"/>
        <end position="65"/>
    </location>
</feature>
<feature type="transmembrane region" description="Helical" evidence="1">
    <location>
        <begin position="99"/>
        <end position="119"/>
    </location>
</feature>
<sequence length="217" mass="24879">MWKMLLVWLLFALGVLVVHFFSVRFILQQRREDGKLVGRSDFVFRDNKFVVGVAFLWLMLSSMAFEGTFVWVLPINVVLIALVVSMSFGLLLKDIHHTWSRVWTVLILALWVLGYLTVFVTLDTLDFTQLAVLAEKGSLLYNVLPIPMIFMLVALLLPFGSGADSLLWRAFLVTFLSLLWLHTFFFSMPFGAVLLVALVLSCVTSFISYWFQRILES</sequence>
<keyword evidence="1" id="KW-0812">Transmembrane</keyword>
<keyword evidence="1" id="KW-0472">Membrane</keyword>